<reference evidence="1" key="2">
    <citation type="journal article" date="2015" name="Fish Shellfish Immunol.">
        <title>Early steps in the European eel (Anguilla anguilla)-Vibrio vulnificus interaction in the gills: Role of the RtxA13 toxin.</title>
        <authorList>
            <person name="Callol A."/>
            <person name="Pajuelo D."/>
            <person name="Ebbesson L."/>
            <person name="Teles M."/>
            <person name="MacKenzie S."/>
            <person name="Amaro C."/>
        </authorList>
    </citation>
    <scope>NUCLEOTIDE SEQUENCE</scope>
</reference>
<name>A0A0E9TQF3_ANGAN</name>
<organism evidence="1">
    <name type="scientific">Anguilla anguilla</name>
    <name type="common">European freshwater eel</name>
    <name type="synonym">Muraena anguilla</name>
    <dbReference type="NCBI Taxonomy" id="7936"/>
    <lineage>
        <taxon>Eukaryota</taxon>
        <taxon>Metazoa</taxon>
        <taxon>Chordata</taxon>
        <taxon>Craniata</taxon>
        <taxon>Vertebrata</taxon>
        <taxon>Euteleostomi</taxon>
        <taxon>Actinopterygii</taxon>
        <taxon>Neopterygii</taxon>
        <taxon>Teleostei</taxon>
        <taxon>Anguilliformes</taxon>
        <taxon>Anguillidae</taxon>
        <taxon>Anguilla</taxon>
    </lineage>
</organism>
<evidence type="ECO:0000313" key="1">
    <source>
        <dbReference type="EMBL" id="JAH55692.1"/>
    </source>
</evidence>
<dbReference type="EMBL" id="GBXM01052885">
    <property type="protein sequence ID" value="JAH55692.1"/>
    <property type="molecule type" value="Transcribed_RNA"/>
</dbReference>
<proteinExistence type="predicted"/>
<accession>A0A0E9TQF3</accession>
<dbReference type="AlphaFoldDB" id="A0A0E9TQF3"/>
<protein>
    <submittedName>
        <fullName evidence="1">Uncharacterized protein</fullName>
    </submittedName>
</protein>
<sequence>MYYIFYSDLYSCPVNIVMYTGWVQASCTVLQRQKMEECEW</sequence>
<reference evidence="1" key="1">
    <citation type="submission" date="2014-11" db="EMBL/GenBank/DDBJ databases">
        <authorList>
            <person name="Amaro Gonzalez C."/>
        </authorList>
    </citation>
    <scope>NUCLEOTIDE SEQUENCE</scope>
</reference>